<organism evidence="2 3">
    <name type="scientific">Ancylobacter novellus (strain ATCC 8093 / DSM 506 / JCM 20403 / CCM 1077 / IAM 12100 / NBRC 12443 / NCIMB 10456)</name>
    <name type="common">Starkeya novella</name>
    <dbReference type="NCBI Taxonomy" id="639283"/>
    <lineage>
        <taxon>Bacteria</taxon>
        <taxon>Pseudomonadati</taxon>
        <taxon>Pseudomonadota</taxon>
        <taxon>Alphaproteobacteria</taxon>
        <taxon>Hyphomicrobiales</taxon>
        <taxon>Xanthobacteraceae</taxon>
        <taxon>Ancylobacter</taxon>
    </lineage>
</organism>
<evidence type="ECO:0000256" key="1">
    <source>
        <dbReference type="SAM" id="MobiDB-lite"/>
    </source>
</evidence>
<dbReference type="HOGENOM" id="CLU_1659826_0_0_5"/>
<dbReference type="Proteomes" id="UP000006633">
    <property type="component" value="Chromosome"/>
</dbReference>
<keyword evidence="3" id="KW-1185">Reference proteome</keyword>
<dbReference type="AlphaFoldDB" id="D6ZZT4"/>
<gene>
    <name evidence="2" type="ordered locus">Snov_0011</name>
</gene>
<dbReference type="KEGG" id="sno:Snov_0011"/>
<dbReference type="STRING" id="639283.Snov_0011"/>
<name>D6ZZT4_ANCN5</name>
<dbReference type="EMBL" id="CP002026">
    <property type="protein sequence ID" value="ADH87348.1"/>
    <property type="molecule type" value="Genomic_DNA"/>
</dbReference>
<accession>D6ZZT4</accession>
<evidence type="ECO:0000313" key="3">
    <source>
        <dbReference type="Proteomes" id="UP000006633"/>
    </source>
</evidence>
<dbReference type="eggNOG" id="COG2197">
    <property type="taxonomic scope" value="Bacteria"/>
</dbReference>
<evidence type="ECO:0000313" key="2">
    <source>
        <dbReference type="EMBL" id="ADH87348.1"/>
    </source>
</evidence>
<reference evidence="2 3" key="1">
    <citation type="journal article" date="2012" name="Stand. Genomic Sci.">
        <title>Complete genome sequence of the facultatively chemolithoautotrophic and methylotrophic alpha Proteobacterium Starkeya novella type strain (ATCC 8093(T)).</title>
        <authorList>
            <person name="Kappler U."/>
            <person name="Davenport K."/>
            <person name="Beatson S."/>
            <person name="Lucas S."/>
            <person name="Lapidus A."/>
            <person name="Copeland A."/>
            <person name="Berry K.W."/>
            <person name="Glavina Del Rio T."/>
            <person name="Hammon N."/>
            <person name="Dalin E."/>
            <person name="Tice H."/>
            <person name="Pitluck S."/>
            <person name="Richardson P."/>
            <person name="Bruce D."/>
            <person name="Goodwin L.A."/>
            <person name="Han C."/>
            <person name="Tapia R."/>
            <person name="Detter J.C."/>
            <person name="Chang Y.J."/>
            <person name="Jeffries C.D."/>
            <person name="Land M."/>
            <person name="Hauser L."/>
            <person name="Kyrpides N.C."/>
            <person name="Goker M."/>
            <person name="Ivanova N."/>
            <person name="Klenk H.P."/>
            <person name="Woyke T."/>
        </authorList>
    </citation>
    <scope>NUCLEOTIDE SEQUENCE [LARGE SCALE GENOMIC DNA]</scope>
    <source>
        <strain evidence="3">ATCC 8093 / DSM 506 / JCM 20403 / CCM 1077 / IAM 12100 / NBRC 12443 / NCIMB 10456</strain>
    </source>
</reference>
<protein>
    <submittedName>
        <fullName evidence="2">Uncharacterized protein</fullName>
    </submittedName>
</protein>
<sequence length="165" mass="18769">MSDEKSEAPGEVDLFGMPVRPIRDRRGRPCFKKDKENQDFVAVRIAAGWSQARIAEDMGIDEKTLRKHFSRELENGRVFVEGLVLDVLLKQTREGKSPAIRQLREMLEAAGPQAPRGRSKPKSDEEEEDEDGKAAPVGKKEQQMQDAQVVPPEYGDIFDRIDRRH</sequence>
<feature type="region of interest" description="Disordered" evidence="1">
    <location>
        <begin position="104"/>
        <end position="165"/>
    </location>
</feature>
<proteinExistence type="predicted"/>